<dbReference type="InterPro" id="IPR054491">
    <property type="entry name" value="MGH1-like_GH"/>
</dbReference>
<dbReference type="Gene3D" id="1.50.10.10">
    <property type="match status" value="1"/>
</dbReference>
<comment type="caution">
    <text evidence="6">The sequence shown here is derived from an EMBL/GenBank/DDBJ whole genome shotgun (WGS) entry which is preliminary data.</text>
</comment>
<evidence type="ECO:0000256" key="4">
    <source>
        <dbReference type="SAM" id="SignalP"/>
    </source>
</evidence>
<gene>
    <name evidence="6" type="ORF">PEDI_49340</name>
</gene>
<feature type="chain" id="PRO_5042824479" description="Mannosylglycerate hydrolase MGH1-like glycoside hydrolase domain-containing protein" evidence="4">
    <location>
        <begin position="27"/>
        <end position="625"/>
    </location>
</feature>
<feature type="domain" description="Mannosylglycerate hydrolase MGH1-like glycoside hydrolase" evidence="5">
    <location>
        <begin position="304"/>
        <end position="609"/>
    </location>
</feature>
<dbReference type="GO" id="GO:0006487">
    <property type="term" value="P:protein N-linked glycosylation"/>
    <property type="evidence" value="ECO:0007669"/>
    <property type="project" value="TreeGrafter"/>
</dbReference>
<evidence type="ECO:0000313" key="7">
    <source>
        <dbReference type="Proteomes" id="UP001310022"/>
    </source>
</evidence>
<dbReference type="EMBL" id="BQKE01000005">
    <property type="protein sequence ID" value="GJM64382.1"/>
    <property type="molecule type" value="Genomic_DNA"/>
</dbReference>
<dbReference type="PANTHER" id="PTHR10412:SF11">
    <property type="entry name" value="MANNOSYL-OLIGOSACCHARIDE GLUCOSIDASE"/>
    <property type="match status" value="1"/>
</dbReference>
<dbReference type="Proteomes" id="UP001310022">
    <property type="component" value="Unassembled WGS sequence"/>
</dbReference>
<dbReference type="GO" id="GO:0004573">
    <property type="term" value="F:Glc3Man9GlcNAc2 oligosaccharide glucosidase activity"/>
    <property type="evidence" value="ECO:0007669"/>
    <property type="project" value="InterPro"/>
</dbReference>
<keyword evidence="2" id="KW-0378">Hydrolase</keyword>
<feature type="signal peptide" evidence="4">
    <location>
        <begin position="1"/>
        <end position="26"/>
    </location>
</feature>
<dbReference type="InterPro" id="IPR008928">
    <property type="entry name" value="6-hairpin_glycosidase_sf"/>
</dbReference>
<proteinExistence type="inferred from homology"/>
<evidence type="ECO:0000256" key="2">
    <source>
        <dbReference type="ARBA" id="ARBA00022801"/>
    </source>
</evidence>
<accession>A0AAN4W4Z6</accession>
<keyword evidence="3" id="KW-0326">Glycosidase</keyword>
<keyword evidence="4" id="KW-0732">Signal</keyword>
<dbReference type="InterPro" id="IPR004888">
    <property type="entry name" value="Glycoside_hydrolase_63"/>
</dbReference>
<name>A0AAN4W4Z6_9BACT</name>
<dbReference type="RefSeq" id="WP_338239446.1">
    <property type="nucleotide sequence ID" value="NZ_BQKE01000005.1"/>
</dbReference>
<evidence type="ECO:0000259" key="5">
    <source>
        <dbReference type="Pfam" id="PF22422"/>
    </source>
</evidence>
<evidence type="ECO:0000313" key="6">
    <source>
        <dbReference type="EMBL" id="GJM64382.1"/>
    </source>
</evidence>
<dbReference type="AlphaFoldDB" id="A0AAN4W4Z6"/>
<dbReference type="PANTHER" id="PTHR10412">
    <property type="entry name" value="MANNOSYL-OLIGOSACCHARIDE GLUCOSIDASE"/>
    <property type="match status" value="1"/>
</dbReference>
<evidence type="ECO:0000256" key="1">
    <source>
        <dbReference type="ARBA" id="ARBA00010833"/>
    </source>
</evidence>
<dbReference type="SUPFAM" id="SSF48208">
    <property type="entry name" value="Six-hairpin glycosidases"/>
    <property type="match status" value="1"/>
</dbReference>
<dbReference type="InterPro" id="IPR012341">
    <property type="entry name" value="6hp_glycosidase-like_sf"/>
</dbReference>
<dbReference type="Pfam" id="PF22422">
    <property type="entry name" value="MGH1-like_GH"/>
    <property type="match status" value="1"/>
</dbReference>
<evidence type="ECO:0000256" key="3">
    <source>
        <dbReference type="ARBA" id="ARBA00023295"/>
    </source>
</evidence>
<reference evidence="6 7" key="1">
    <citation type="submission" date="2021-12" db="EMBL/GenBank/DDBJ databases">
        <title>Genome sequencing of bacteria with rrn-lacking chromosome and rrn-plasmid.</title>
        <authorList>
            <person name="Anda M."/>
            <person name="Iwasaki W."/>
        </authorList>
    </citation>
    <scope>NUCLEOTIDE SEQUENCE [LARGE SCALE GENOMIC DNA]</scope>
    <source>
        <strain evidence="6 7">NBRC 15940</strain>
    </source>
</reference>
<keyword evidence="7" id="KW-1185">Reference proteome</keyword>
<protein>
    <recommendedName>
        <fullName evidence="5">Mannosylglycerate hydrolase MGH1-like glycoside hydrolase domain-containing protein</fullName>
    </recommendedName>
</protein>
<comment type="similarity">
    <text evidence="1">Belongs to the glycosyl hydrolase 63 family.</text>
</comment>
<sequence>MNRKDFLKLTGAFSAAIGVAPVMAMAKNPGPKPFDSVKTPPLANNLFPNLDLPRFMFSKSGAFLCVNFKDGKASNRLMIKSLRYEAIPYAWNKHWAGDYYEIAVYKDNKELKYEIDYEPWAMHLKTTQGTVTLSYIDELTLFLGSNDALEIRLIPLQPYLWINPLEEGKRLELSPNPGRMFHSFKTNEDTTFKMVQKHPERNDDVKVAYFAFTAKSKSVGFGFRENKYQTKWKEPVASLEQVIKANKADIMAWMDKMPKVREDLKPAAKTAWYLLYAFQVQATGKYTHQTILCSKNSWLTRTYGWDNCFHGLAVASADLDLAYGQMKVFFDNQLPNGSIPDSVSDLNVNNYCIKPPVYGWAINLLLDKFGWQANEPHLRELYEPLVKLTNFWFEFRDDNGNGRCQYQHGNDSGWDNSTAFIDATPLEAADLSAYLVQQLEVLETIANKLGKKQDAAKWKKKKEEQLEILLTDFVKDGHFVNYHAKTGEVKETQALLNYIPLILGDKIPKKLRKSLIKDLQPNGEYLTDYGLASESIKSPYYEVDGYWRGPIWAPPNYQIFTGLLAAKEDKLAKEIAERYCRCYKDNPVFNENNNALTGEGLQAPGVSWTAAAFILMASYLGEVSS</sequence>
<organism evidence="6 7">
    <name type="scientific">Persicobacter diffluens</name>
    <dbReference type="NCBI Taxonomy" id="981"/>
    <lineage>
        <taxon>Bacteria</taxon>
        <taxon>Pseudomonadati</taxon>
        <taxon>Bacteroidota</taxon>
        <taxon>Cytophagia</taxon>
        <taxon>Cytophagales</taxon>
        <taxon>Persicobacteraceae</taxon>
        <taxon>Persicobacter</taxon>
    </lineage>
</organism>
<dbReference type="GO" id="GO:0009311">
    <property type="term" value="P:oligosaccharide metabolic process"/>
    <property type="evidence" value="ECO:0007669"/>
    <property type="project" value="InterPro"/>
</dbReference>